<gene>
    <name evidence="3" type="ORF">WMO14_10540</name>
</gene>
<dbReference type="PANTHER" id="PTHR30576">
    <property type="entry name" value="COLANIC BIOSYNTHESIS UDP-GLUCOSE LIPID CARRIER TRANSFERASE"/>
    <property type="match status" value="1"/>
</dbReference>
<reference evidence="3 4" key="1">
    <citation type="submission" date="2024-03" db="EMBL/GenBank/DDBJ databases">
        <title>Human intestinal bacterial collection.</title>
        <authorList>
            <person name="Pauvert C."/>
            <person name="Hitch T.C.A."/>
            <person name="Clavel T."/>
        </authorList>
    </citation>
    <scope>NUCLEOTIDE SEQUENCE [LARGE SCALE GENOMIC DNA]</scope>
    <source>
        <strain evidence="3 4">CLA-AA-H255</strain>
    </source>
</reference>
<keyword evidence="4" id="KW-1185">Reference proteome</keyword>
<dbReference type="GO" id="GO:0016740">
    <property type="term" value="F:transferase activity"/>
    <property type="evidence" value="ECO:0007669"/>
    <property type="project" value="UniProtKB-KW"/>
</dbReference>
<evidence type="ECO:0000313" key="3">
    <source>
        <dbReference type="EMBL" id="MEQ2380317.1"/>
    </source>
</evidence>
<sequence>YKFRTMVVNANELGASVTVDNDRRITRMGKLLRKIRADEFPQLFNILAGDMTLVGTRPEVPEYVKQYSKEMYATLLLPAGLTSRTSIAYKDEDKILGNAANPDKAYVEEVLPAKMKYNLEALRKFGFAEDCRVLWDTFESVVGSERLSVTKSRRR</sequence>
<dbReference type="Pfam" id="PF02397">
    <property type="entry name" value="Bac_transf"/>
    <property type="match status" value="1"/>
</dbReference>
<name>A0ABV1BYA9_9FIRM</name>
<dbReference type="RefSeq" id="WP_349153799.1">
    <property type="nucleotide sequence ID" value="NZ_JBBMER010000007.1"/>
</dbReference>
<dbReference type="EMBL" id="JBBMER010000007">
    <property type="protein sequence ID" value="MEQ2380317.1"/>
    <property type="molecule type" value="Genomic_DNA"/>
</dbReference>
<protein>
    <submittedName>
        <fullName evidence="3">Sugar transferase</fullName>
    </submittedName>
</protein>
<accession>A0ABV1BYA9</accession>
<keyword evidence="3" id="KW-0808">Transferase</keyword>
<evidence type="ECO:0000256" key="1">
    <source>
        <dbReference type="ARBA" id="ARBA00006464"/>
    </source>
</evidence>
<dbReference type="InterPro" id="IPR003362">
    <property type="entry name" value="Bact_transf"/>
</dbReference>
<dbReference type="Proteomes" id="UP001442364">
    <property type="component" value="Unassembled WGS sequence"/>
</dbReference>
<feature type="non-terminal residue" evidence="3">
    <location>
        <position position="1"/>
    </location>
</feature>
<comment type="similarity">
    <text evidence="1">Belongs to the bacterial sugar transferase family.</text>
</comment>
<dbReference type="PANTHER" id="PTHR30576:SF0">
    <property type="entry name" value="UNDECAPRENYL-PHOSPHATE N-ACETYLGALACTOSAMINYL 1-PHOSPHATE TRANSFERASE-RELATED"/>
    <property type="match status" value="1"/>
</dbReference>
<proteinExistence type="inferred from homology"/>
<evidence type="ECO:0000313" key="4">
    <source>
        <dbReference type="Proteomes" id="UP001442364"/>
    </source>
</evidence>
<feature type="domain" description="Bacterial sugar transferase" evidence="2">
    <location>
        <begin position="1"/>
        <end position="142"/>
    </location>
</feature>
<comment type="caution">
    <text evidence="3">The sequence shown here is derived from an EMBL/GenBank/DDBJ whole genome shotgun (WGS) entry which is preliminary data.</text>
</comment>
<evidence type="ECO:0000259" key="2">
    <source>
        <dbReference type="Pfam" id="PF02397"/>
    </source>
</evidence>
<organism evidence="3 4">
    <name type="scientific">[Lactobacillus] rogosae</name>
    <dbReference type="NCBI Taxonomy" id="706562"/>
    <lineage>
        <taxon>Bacteria</taxon>
        <taxon>Bacillati</taxon>
        <taxon>Bacillota</taxon>
        <taxon>Clostridia</taxon>
        <taxon>Lachnospirales</taxon>
        <taxon>Lachnospiraceae</taxon>
        <taxon>Lachnospira</taxon>
    </lineage>
</organism>